<proteinExistence type="predicted"/>
<dbReference type="PANTHER" id="PTHR15430">
    <property type="entry name" value="GLOMULIN"/>
    <property type="match status" value="1"/>
</dbReference>
<name>A0A8E2DF60_9APHY</name>
<gene>
    <name evidence="1" type="ORF">OBBRIDRAFT_829379</name>
</gene>
<keyword evidence="2" id="KW-1185">Reference proteome</keyword>
<dbReference type="Proteomes" id="UP000250043">
    <property type="component" value="Unassembled WGS sequence"/>
</dbReference>
<sequence>MDALKAQLHLTDDQVDEDISVTLTSLITTAVRDRHAEHTLQRISDAVVNTNVVSSLEPLSVLPILLPCSDDGAERILRVIGEQGSAKETVMALQEAVESLERNLEADEDPEEQLADNILSPSKQLDRVMQLYAAAIPRLPRRNKLPHEVMEPLLSDLESIIPWSMQDAESEDARLLVSSTAHLARGLTNWIRSDPSHVTEVQTQSTDILYNVLTTAAQSFAARVRGNLAQAAFQEQFSGLIVPRDTLPGPSDDSSNPMNDVWDALRALSLSTGTCETRPSLGSLVLLAHAPSYTMPLPTLTSFAPIVVSSIQSNTALDETLSLLLRALAPLRTHAPAPAPSPTLLAPLAHVLPPLASAHPDPATRHHAFRLLALVLHLAPSLLRLELLHGLLTDSAAPPQMRVAAVGLVKEAVLEALAGSSQDVFVSPLFLGTLGPVLFRTDPPDLLSGSGLLLEEFLESSEPLRLVESLGLFYLLLKRDVRNRTGIRDSATSVQLSLLKPLREQLERWKNEPNEENTDHDHATMQLGILEMWVDRASEAIAELA</sequence>
<dbReference type="AlphaFoldDB" id="A0A8E2DF60"/>
<dbReference type="GO" id="GO:0005737">
    <property type="term" value="C:cytoplasm"/>
    <property type="evidence" value="ECO:0007669"/>
    <property type="project" value="TreeGrafter"/>
</dbReference>
<protein>
    <submittedName>
        <fullName evidence="1">Uncharacterized protein</fullName>
    </submittedName>
</protein>
<dbReference type="OrthoDB" id="5396786at2759"/>
<dbReference type="InterPro" id="IPR013877">
    <property type="entry name" value="YAP-bd/ALF4/Glomulin"/>
</dbReference>
<dbReference type="GO" id="GO:0055105">
    <property type="term" value="F:ubiquitin-protein transferase inhibitor activity"/>
    <property type="evidence" value="ECO:0007669"/>
    <property type="project" value="TreeGrafter"/>
</dbReference>
<dbReference type="Pfam" id="PF08568">
    <property type="entry name" value="Kinetochor_Ybp2"/>
    <property type="match status" value="1"/>
</dbReference>
<dbReference type="PANTHER" id="PTHR15430:SF1">
    <property type="entry name" value="GLOMULIN"/>
    <property type="match status" value="1"/>
</dbReference>
<organism evidence="1 2">
    <name type="scientific">Obba rivulosa</name>
    <dbReference type="NCBI Taxonomy" id="1052685"/>
    <lineage>
        <taxon>Eukaryota</taxon>
        <taxon>Fungi</taxon>
        <taxon>Dikarya</taxon>
        <taxon>Basidiomycota</taxon>
        <taxon>Agaricomycotina</taxon>
        <taxon>Agaricomycetes</taxon>
        <taxon>Polyporales</taxon>
        <taxon>Gelatoporiaceae</taxon>
        <taxon>Obba</taxon>
    </lineage>
</organism>
<reference evidence="1 2" key="1">
    <citation type="submission" date="2016-07" db="EMBL/GenBank/DDBJ databases">
        <title>Draft genome of the white-rot fungus Obba rivulosa 3A-2.</title>
        <authorList>
            <consortium name="DOE Joint Genome Institute"/>
            <person name="Miettinen O."/>
            <person name="Riley R."/>
            <person name="Acob R."/>
            <person name="Barry K."/>
            <person name="Cullen D."/>
            <person name="De Vries R."/>
            <person name="Hainaut M."/>
            <person name="Hatakka A."/>
            <person name="Henrissat B."/>
            <person name="Hilden K."/>
            <person name="Kuo R."/>
            <person name="Labutti K."/>
            <person name="Lipzen A."/>
            <person name="Makela M.R."/>
            <person name="Sandor L."/>
            <person name="Spatafora J.W."/>
            <person name="Grigoriev I.V."/>
            <person name="Hibbett D.S."/>
        </authorList>
    </citation>
    <scope>NUCLEOTIDE SEQUENCE [LARGE SCALE GENOMIC DNA]</scope>
    <source>
        <strain evidence="1 2">3A-2</strain>
    </source>
</reference>
<evidence type="ECO:0000313" key="2">
    <source>
        <dbReference type="Proteomes" id="UP000250043"/>
    </source>
</evidence>
<dbReference type="InterPro" id="IPR019516">
    <property type="entry name" value="Glomulin/ALF4"/>
</dbReference>
<dbReference type="EMBL" id="KV722654">
    <property type="protein sequence ID" value="OCH84611.1"/>
    <property type="molecule type" value="Genomic_DNA"/>
</dbReference>
<accession>A0A8E2DF60</accession>
<evidence type="ECO:0000313" key="1">
    <source>
        <dbReference type="EMBL" id="OCH84611.1"/>
    </source>
</evidence>